<dbReference type="GO" id="GO:0030148">
    <property type="term" value="P:sphingolipid biosynthetic process"/>
    <property type="evidence" value="ECO:0007669"/>
    <property type="project" value="TreeGrafter"/>
</dbReference>
<dbReference type="GO" id="GO:0005789">
    <property type="term" value="C:endoplasmic reticulum membrane"/>
    <property type="evidence" value="ECO:0007669"/>
    <property type="project" value="TreeGrafter"/>
</dbReference>
<evidence type="ECO:0000313" key="12">
    <source>
        <dbReference type="Proteomes" id="UP000007797"/>
    </source>
</evidence>
<evidence type="ECO:0000256" key="7">
    <source>
        <dbReference type="ARBA" id="ARBA00023098"/>
    </source>
</evidence>
<keyword evidence="3 10" id="KW-0808">Transferase</keyword>
<keyword evidence="8 10" id="KW-0472">Membrane</keyword>
<dbReference type="GO" id="GO:0009922">
    <property type="term" value="F:fatty acid elongase activity"/>
    <property type="evidence" value="ECO:0007669"/>
    <property type="project" value="InterPro"/>
</dbReference>
<comment type="catalytic activity">
    <reaction evidence="10">
        <text>an acyl-CoA + malonyl-CoA + H(+) = a 3-oxoacyl-CoA + CO2 + CoA</text>
        <dbReference type="Rhea" id="RHEA:50252"/>
        <dbReference type="ChEBI" id="CHEBI:15378"/>
        <dbReference type="ChEBI" id="CHEBI:16526"/>
        <dbReference type="ChEBI" id="CHEBI:57287"/>
        <dbReference type="ChEBI" id="CHEBI:57384"/>
        <dbReference type="ChEBI" id="CHEBI:58342"/>
        <dbReference type="ChEBI" id="CHEBI:90726"/>
    </reaction>
    <physiologicalReaction direction="left-to-right" evidence="10">
        <dbReference type="Rhea" id="RHEA:50253"/>
    </physiologicalReaction>
</comment>
<keyword evidence="7 10" id="KW-0443">Lipid metabolism</keyword>
<feature type="transmembrane region" description="Helical" evidence="10">
    <location>
        <begin position="63"/>
        <end position="81"/>
    </location>
</feature>
<evidence type="ECO:0000256" key="3">
    <source>
        <dbReference type="ARBA" id="ARBA00022679"/>
    </source>
</evidence>
<keyword evidence="6 10" id="KW-1133">Transmembrane helix</keyword>
<dbReference type="GO" id="GO:0019367">
    <property type="term" value="P:fatty acid elongation, saturated fatty acid"/>
    <property type="evidence" value="ECO:0007669"/>
    <property type="project" value="TreeGrafter"/>
</dbReference>
<accession>F4PLZ5</accession>
<feature type="transmembrane region" description="Helical" evidence="10">
    <location>
        <begin position="22"/>
        <end position="42"/>
    </location>
</feature>
<dbReference type="OMA" id="FHHMAMV"/>
<dbReference type="KEGG" id="dfa:DFA_05682"/>
<keyword evidence="5 10" id="KW-0276">Fatty acid metabolism</keyword>
<evidence type="ECO:0000313" key="11">
    <source>
        <dbReference type="EMBL" id="EGG23549.1"/>
    </source>
</evidence>
<dbReference type="GO" id="GO:0016853">
    <property type="term" value="F:isomerase activity"/>
    <property type="evidence" value="ECO:0007669"/>
    <property type="project" value="UniProtKB-KW"/>
</dbReference>
<reference evidence="12" key="1">
    <citation type="journal article" date="2011" name="Genome Res.">
        <title>Phylogeny-wide analysis of social amoeba genomes highlights ancient origins for complex intercellular communication.</title>
        <authorList>
            <person name="Heidel A.J."/>
            <person name="Lawal H.M."/>
            <person name="Felder M."/>
            <person name="Schilde C."/>
            <person name="Helps N.R."/>
            <person name="Tunggal B."/>
            <person name="Rivero F."/>
            <person name="John U."/>
            <person name="Schleicher M."/>
            <person name="Eichinger L."/>
            <person name="Platzer M."/>
            <person name="Noegel A.A."/>
            <person name="Schaap P."/>
            <person name="Gloeckner G."/>
        </authorList>
    </citation>
    <scope>NUCLEOTIDE SEQUENCE [LARGE SCALE GENOMIC DNA]</scope>
    <source>
        <strain evidence="12">SH3</strain>
    </source>
</reference>
<dbReference type="GO" id="GO:0034626">
    <property type="term" value="P:fatty acid elongation, polyunsaturated fatty acid"/>
    <property type="evidence" value="ECO:0007669"/>
    <property type="project" value="TreeGrafter"/>
</dbReference>
<dbReference type="OrthoDB" id="434092at2759"/>
<organism evidence="11 12">
    <name type="scientific">Cavenderia fasciculata</name>
    <name type="common">Slime mold</name>
    <name type="synonym">Dictyostelium fasciculatum</name>
    <dbReference type="NCBI Taxonomy" id="261658"/>
    <lineage>
        <taxon>Eukaryota</taxon>
        <taxon>Amoebozoa</taxon>
        <taxon>Evosea</taxon>
        <taxon>Eumycetozoa</taxon>
        <taxon>Dictyostelia</taxon>
        <taxon>Acytosteliales</taxon>
        <taxon>Cavenderiaceae</taxon>
        <taxon>Cavenderia</taxon>
    </lineage>
</organism>
<feature type="transmembrane region" description="Helical" evidence="10">
    <location>
        <begin position="133"/>
        <end position="152"/>
    </location>
</feature>
<dbReference type="GO" id="GO:0042761">
    <property type="term" value="P:very long-chain fatty acid biosynthetic process"/>
    <property type="evidence" value="ECO:0007669"/>
    <property type="project" value="TreeGrafter"/>
</dbReference>
<dbReference type="GO" id="GO:0034625">
    <property type="term" value="P:fatty acid elongation, monounsaturated fatty acid"/>
    <property type="evidence" value="ECO:0007669"/>
    <property type="project" value="TreeGrafter"/>
</dbReference>
<dbReference type="GeneID" id="14875565"/>
<feature type="transmembrane region" description="Helical" evidence="10">
    <location>
        <begin position="191"/>
        <end position="212"/>
    </location>
</feature>
<dbReference type="EMBL" id="GL883008">
    <property type="protein sequence ID" value="EGG23549.1"/>
    <property type="molecule type" value="Genomic_DNA"/>
</dbReference>
<keyword evidence="11" id="KW-0413">Isomerase</keyword>
<comment type="similarity">
    <text evidence="10">Belongs to the ELO family.</text>
</comment>
<dbReference type="InterPro" id="IPR002076">
    <property type="entry name" value="ELO_fam"/>
</dbReference>
<dbReference type="STRING" id="1054147.F4PLZ5"/>
<dbReference type="PANTHER" id="PTHR11157">
    <property type="entry name" value="FATTY ACID ACYL TRANSFERASE-RELATED"/>
    <property type="match status" value="1"/>
</dbReference>
<dbReference type="PROSITE" id="PS01188">
    <property type="entry name" value="ELO"/>
    <property type="match status" value="1"/>
</dbReference>
<dbReference type="AlphaFoldDB" id="F4PLZ5"/>
<name>F4PLZ5_CACFS</name>
<comment type="subcellular location">
    <subcellularLocation>
        <location evidence="1">Membrane</location>
        <topology evidence="1">Multi-pass membrane protein</topology>
    </subcellularLocation>
</comment>
<keyword evidence="12" id="KW-1185">Reference proteome</keyword>
<feature type="transmembrane region" description="Helical" evidence="10">
    <location>
        <begin position="224"/>
        <end position="246"/>
    </location>
</feature>
<proteinExistence type="inferred from homology"/>
<dbReference type="InterPro" id="IPR030457">
    <property type="entry name" value="ELO_CS"/>
</dbReference>
<dbReference type="RefSeq" id="XP_004361400.1">
    <property type="nucleotide sequence ID" value="XM_004361343.1"/>
</dbReference>
<evidence type="ECO:0000256" key="6">
    <source>
        <dbReference type="ARBA" id="ARBA00022989"/>
    </source>
</evidence>
<dbReference type="PANTHER" id="PTHR11157:SF104">
    <property type="entry name" value="ELONGATION OF FATTY ACIDS PROTEIN SRE1"/>
    <property type="match status" value="1"/>
</dbReference>
<sequence>MEYITPITQMIDNFTWDSNTPLSSWVFPASTSVTYLVVVFLLKQFMKNRKPMSLKGVSIIHNFNLILLSFAMMAGVLEAAYRQALEEGPFSLICERTPFAVQGRIGFWIYVFYLSKYYELFDTVLLALKKKPLIFLHVFHHMAMVPITWQWLNDQWLVGSWWCTFVNSFIHTIMYYYYLQTSLGNDCWFKKYITTAQIVQFLTGTAMVGYWFTIRNKENCQGGLAPAIVSFTVNSVFILLFIKFYINSYKKGPAASRPKKE</sequence>
<protein>
    <recommendedName>
        <fullName evidence="10">Elongation of fatty acids protein</fullName>
        <ecNumber evidence="10">2.3.1.-</ecNumber>
    </recommendedName>
</protein>
<feature type="transmembrane region" description="Helical" evidence="10">
    <location>
        <begin position="158"/>
        <end position="179"/>
    </location>
</feature>
<evidence type="ECO:0000256" key="1">
    <source>
        <dbReference type="ARBA" id="ARBA00004141"/>
    </source>
</evidence>
<evidence type="ECO:0000256" key="4">
    <source>
        <dbReference type="ARBA" id="ARBA00022692"/>
    </source>
</evidence>
<evidence type="ECO:0000256" key="5">
    <source>
        <dbReference type="ARBA" id="ARBA00022832"/>
    </source>
</evidence>
<evidence type="ECO:0000256" key="8">
    <source>
        <dbReference type="ARBA" id="ARBA00023136"/>
    </source>
</evidence>
<keyword evidence="4 10" id="KW-0812">Transmembrane</keyword>
<dbReference type="Pfam" id="PF01151">
    <property type="entry name" value="ELO"/>
    <property type="match status" value="1"/>
</dbReference>
<keyword evidence="2 10" id="KW-0444">Lipid biosynthesis</keyword>
<dbReference type="Proteomes" id="UP000007797">
    <property type="component" value="Unassembled WGS sequence"/>
</dbReference>
<evidence type="ECO:0000256" key="9">
    <source>
        <dbReference type="ARBA" id="ARBA00023160"/>
    </source>
</evidence>
<evidence type="ECO:0000256" key="2">
    <source>
        <dbReference type="ARBA" id="ARBA00022516"/>
    </source>
</evidence>
<keyword evidence="9 10" id="KW-0275">Fatty acid biosynthesis</keyword>
<gene>
    <name evidence="11" type="primary">sre1</name>
    <name evidence="11" type="ORF">DFA_05682</name>
</gene>
<evidence type="ECO:0000256" key="10">
    <source>
        <dbReference type="RuleBase" id="RU361115"/>
    </source>
</evidence>
<dbReference type="EC" id="2.3.1.-" evidence="10"/>
<feature type="transmembrane region" description="Helical" evidence="10">
    <location>
        <begin position="101"/>
        <end position="121"/>
    </location>
</feature>